<dbReference type="Gene3D" id="1.10.150.280">
    <property type="entry name" value="AF1531-like domain"/>
    <property type="match status" value="1"/>
</dbReference>
<dbReference type="InterPro" id="IPR010994">
    <property type="entry name" value="RuvA_2-like"/>
</dbReference>
<dbReference type="RefSeq" id="WP_021588785.1">
    <property type="nucleotide sequence ID" value="NZ_AWEY01000007.1"/>
</dbReference>
<dbReference type="Proteomes" id="UP000016648">
    <property type="component" value="Unassembled WGS sequence"/>
</dbReference>
<dbReference type="PANTHER" id="PTHR21180:SF32">
    <property type="entry name" value="ENDONUCLEASE_EXONUCLEASE_PHOSPHATASE FAMILY DOMAIN-CONTAINING PROTEIN 1"/>
    <property type="match status" value="1"/>
</dbReference>
<dbReference type="EMBL" id="AWEY01000007">
    <property type="protein sequence ID" value="ERK40287.1"/>
    <property type="molecule type" value="Genomic_DNA"/>
</dbReference>
<gene>
    <name evidence="2" type="ORF">HMPREF9135_0502</name>
</gene>
<evidence type="ECO:0000313" key="3">
    <source>
        <dbReference type="Proteomes" id="UP000016648"/>
    </source>
</evidence>
<accession>U2QNB9</accession>
<dbReference type="GO" id="GO:0015627">
    <property type="term" value="C:type II protein secretion system complex"/>
    <property type="evidence" value="ECO:0007669"/>
    <property type="project" value="TreeGrafter"/>
</dbReference>
<dbReference type="SUPFAM" id="SSF47781">
    <property type="entry name" value="RuvA domain 2-like"/>
    <property type="match status" value="3"/>
</dbReference>
<keyword evidence="3" id="KW-1185">Reference proteome</keyword>
<reference evidence="2 3" key="1">
    <citation type="submission" date="2013-08" db="EMBL/GenBank/DDBJ databases">
        <authorList>
            <person name="Durkin A.S."/>
            <person name="Haft D.R."/>
            <person name="McCorrison J."/>
            <person name="Torralba M."/>
            <person name="Gillis M."/>
            <person name="Haft D.H."/>
            <person name="Methe B."/>
            <person name="Sutton G."/>
            <person name="Nelson K.E."/>
        </authorList>
    </citation>
    <scope>NUCLEOTIDE SEQUENCE [LARGE SCALE GENOMIC DNA]</scope>
    <source>
        <strain evidence="2 3">F0067</strain>
    </source>
</reference>
<evidence type="ECO:0000313" key="2">
    <source>
        <dbReference type="EMBL" id="ERK40287.1"/>
    </source>
</evidence>
<dbReference type="PATRIC" id="fig|1115809.3.peg.321"/>
<dbReference type="AlphaFoldDB" id="U2QNB9"/>
<feature type="transmembrane region" description="Helical" evidence="1">
    <location>
        <begin position="15"/>
        <end position="33"/>
    </location>
</feature>
<keyword evidence="1" id="KW-0472">Membrane</keyword>
<dbReference type="InterPro" id="IPR051675">
    <property type="entry name" value="Endo/Exo/Phosphatase_dom_1"/>
</dbReference>
<proteinExistence type="predicted"/>
<dbReference type="Pfam" id="PF12836">
    <property type="entry name" value="HHH_3"/>
    <property type="match status" value="2"/>
</dbReference>
<protein>
    <submittedName>
        <fullName evidence="2">Helix-hairpin-helix domain protein</fullName>
    </submittedName>
</protein>
<evidence type="ECO:0000256" key="1">
    <source>
        <dbReference type="SAM" id="Phobius"/>
    </source>
</evidence>
<keyword evidence="1" id="KW-0812">Transmembrane</keyword>
<dbReference type="PANTHER" id="PTHR21180">
    <property type="entry name" value="ENDONUCLEASE/EXONUCLEASE/PHOSPHATASE FAMILY DOMAIN-CONTAINING PROTEIN 1"/>
    <property type="match status" value="1"/>
</dbReference>
<name>U2QNB9_9BACT</name>
<organism evidence="2 3">
    <name type="scientific">Segatella baroniae F0067</name>
    <dbReference type="NCBI Taxonomy" id="1115809"/>
    <lineage>
        <taxon>Bacteria</taxon>
        <taxon>Pseudomonadati</taxon>
        <taxon>Bacteroidota</taxon>
        <taxon>Bacteroidia</taxon>
        <taxon>Bacteroidales</taxon>
        <taxon>Prevotellaceae</taxon>
        <taxon>Segatella</taxon>
    </lineage>
</organism>
<dbReference type="GO" id="GO:0015628">
    <property type="term" value="P:protein secretion by the type II secretion system"/>
    <property type="evidence" value="ECO:0007669"/>
    <property type="project" value="TreeGrafter"/>
</dbReference>
<dbReference type="Gene3D" id="1.10.150.320">
    <property type="entry name" value="Photosystem II 12 kDa extrinsic protein"/>
    <property type="match status" value="1"/>
</dbReference>
<comment type="caution">
    <text evidence="2">The sequence shown here is derived from an EMBL/GenBank/DDBJ whole genome shotgun (WGS) entry which is preliminary data.</text>
</comment>
<keyword evidence="1" id="KW-1133">Transmembrane helix</keyword>
<sequence>MKWSDLTYFIKSDRIVLLTALAFGFLFMLFVYFTSERFDRSTAIVGDTLSEKSRPYPSRRHPHSYYQVPIAAARLFDFDPNTADSTQLLALGLRPWQVRNIYKYRAKGGIYRRPSDFARLYGLTRKEFRLLLPHIKIGPDYLPVAALADEPPAFTRDSMRFPRKITDVERVDLNKADTALLRHIPGIGSYFARQIVNYRRRLGGFHRIGQLREIEGFPEKSLSYFILPDDDLVRLNVNTATLSQLSRHPYITYTQARDIVDYRRLRGPIHAIGDLRLLKSFTPQALARVEPYLDF</sequence>